<proteinExistence type="predicted"/>
<evidence type="ECO:0000256" key="1">
    <source>
        <dbReference type="SAM" id="MobiDB-lite"/>
    </source>
</evidence>
<dbReference type="AlphaFoldDB" id="A0A6N2CDL7"/>
<dbReference type="EMBL" id="RXGB01000257">
    <property type="protein sequence ID" value="TMX04318.1"/>
    <property type="molecule type" value="Genomic_DNA"/>
</dbReference>
<protein>
    <submittedName>
        <fullName evidence="2">Uncharacterized protein</fullName>
    </submittedName>
</protein>
<name>A0A6N2CDL7_SOLCI</name>
<reference evidence="2" key="1">
    <citation type="submission" date="2019-05" db="EMBL/GenBank/DDBJ databases">
        <title>The de novo reference genome and transcriptome assemblies of the wild tomato species Solanum chilense.</title>
        <authorList>
            <person name="Stam R."/>
            <person name="Nosenko T."/>
            <person name="Hoerger A.C."/>
            <person name="Stephan W."/>
            <person name="Seidel M.A."/>
            <person name="Kuhn J.M.M."/>
            <person name="Haberer G."/>
            <person name="Tellier A."/>
        </authorList>
    </citation>
    <scope>NUCLEOTIDE SEQUENCE</scope>
    <source>
        <tissue evidence="2">Mature leaves</tissue>
    </source>
</reference>
<gene>
    <name evidence="2" type="ORF">EJD97_009984</name>
</gene>
<accession>A0A6N2CDL7</accession>
<comment type="caution">
    <text evidence="2">The sequence shown here is derived from an EMBL/GenBank/DDBJ whole genome shotgun (WGS) entry which is preliminary data.</text>
</comment>
<feature type="region of interest" description="Disordered" evidence="1">
    <location>
        <begin position="1"/>
        <end position="22"/>
    </location>
</feature>
<evidence type="ECO:0000313" key="2">
    <source>
        <dbReference type="EMBL" id="TMX04318.1"/>
    </source>
</evidence>
<feature type="compositionally biased region" description="Polar residues" evidence="1">
    <location>
        <begin position="92"/>
        <end position="102"/>
    </location>
</feature>
<organism evidence="2">
    <name type="scientific">Solanum chilense</name>
    <name type="common">Tomato</name>
    <name type="synonym">Lycopersicon chilense</name>
    <dbReference type="NCBI Taxonomy" id="4083"/>
    <lineage>
        <taxon>Eukaryota</taxon>
        <taxon>Viridiplantae</taxon>
        <taxon>Streptophyta</taxon>
        <taxon>Embryophyta</taxon>
        <taxon>Tracheophyta</taxon>
        <taxon>Spermatophyta</taxon>
        <taxon>Magnoliopsida</taxon>
        <taxon>eudicotyledons</taxon>
        <taxon>Gunneridae</taxon>
        <taxon>Pentapetalae</taxon>
        <taxon>asterids</taxon>
        <taxon>lamiids</taxon>
        <taxon>Solanales</taxon>
        <taxon>Solanaceae</taxon>
        <taxon>Solanoideae</taxon>
        <taxon>Solaneae</taxon>
        <taxon>Solanum</taxon>
        <taxon>Solanum subgen. Lycopersicon</taxon>
    </lineage>
</organism>
<sequence>MNMSRNVGGQIGGGVGGVNQIPPQTSAVEMEMPVNPTSLTDGAVSTPLVEIAQAITLQAQAMTAQAEQQGFARKDPLDSTMASRSMDFTMINPPSYTGSKIS</sequence>
<feature type="region of interest" description="Disordered" evidence="1">
    <location>
        <begin position="83"/>
        <end position="102"/>
    </location>
</feature>